<sequence length="846" mass="97573">MGKRELKNCKFLINLIIACYLMLTSNFLFAQFEISGSVKDSLNRSVDGVNILVFKNDSLKTYTFSNNGFFRISNLSKGTYKLEVSSMVYEKISKVVDLSKDEIVDFKLRDKINVIDEVIIHVERDIEIRGDTIIFKADAFNKKKNAVVEGLLSSIPGITVELDGTLKFQGELITNVKIDNDDLFEGGYSVLTKNLNAEVIDKIEVLQNYSRNPLLKNIRDTQDIALNLTLKEDRKANLFGNVELGYAEPDRYDLNGNLISLLKKSKHYVLTDFNTIGDDVVSDINGILSSKNDDQSFNLGRKESNYTLTTLNTVRPVFDNRFVNFNDSKFANVNSIFNVSDNLKIKTLGILFSDNKAFLSQNITNFITEDSFTLVEDFNTRTKDRLGLGKLSVEWDLSKNERFEYQGSYYKLRSNGLSDVVQNQIDINEDLGSTTTRHNHFIHYTSRLRDSSALVVYAKYINEAKPLEYIVKLYLYGDFFYPENESQTFEQSVSVIDSKMNLKTIQLGYLSNGTHFNYEGYLGYKNRNDAINSNLSFNDGEDVFVANDDFQNDFNLSTNLFYLNNRFRLSIGKVDVFSNINLNYNNLNIRNSETISSYYFLNTSLNLKYQPNKKHELITGFETNGNVTDARNTFNDFVQFNYRTFFRGLDDSSLLRNNVMYLNYRFGNWADKFSANLNLRYTQNKNFISSNSSISLDFNTTEQIVLDDSDNYFIGLNFDRYINFISSNFKLKTSYTQSNYKDIINNFERNVSSTNLNYGFEMRSAFNGKFNFILGTEWTKTAFKINSSKADNTNNKTFLDLDLALFETIDLSIINERYTFGNLPKNKRSYYFTNIEAKYQFKDSNF</sequence>
<dbReference type="Gene3D" id="2.60.40.1120">
    <property type="entry name" value="Carboxypeptidase-like, regulatory domain"/>
    <property type="match status" value="1"/>
</dbReference>
<dbReference type="OrthoDB" id="603275at2"/>
<keyword evidence="1" id="KW-0472">Membrane</keyword>
<dbReference type="GO" id="GO:0004180">
    <property type="term" value="F:carboxypeptidase activity"/>
    <property type="evidence" value="ECO:0007669"/>
    <property type="project" value="UniProtKB-KW"/>
</dbReference>
<dbReference type="Pfam" id="PF13715">
    <property type="entry name" value="CarbopepD_reg_2"/>
    <property type="match status" value="1"/>
</dbReference>
<keyword evidence="3" id="KW-1185">Reference proteome</keyword>
<keyword evidence="2" id="KW-0121">Carboxypeptidase</keyword>
<organism evidence="2 3">
    <name type="scientific">Psychroserpens burtonensis</name>
    <dbReference type="NCBI Taxonomy" id="49278"/>
    <lineage>
        <taxon>Bacteria</taxon>
        <taxon>Pseudomonadati</taxon>
        <taxon>Bacteroidota</taxon>
        <taxon>Flavobacteriia</taxon>
        <taxon>Flavobacteriales</taxon>
        <taxon>Flavobacteriaceae</taxon>
        <taxon>Psychroserpens</taxon>
    </lineage>
</organism>
<protein>
    <submittedName>
        <fullName evidence="2">Carboxypeptidase-like regulatory domain-containing protein</fullName>
    </submittedName>
</protein>
<gene>
    <name evidence="2" type="ORF">ES692_06305</name>
</gene>
<dbReference type="EMBL" id="VOSB01000007">
    <property type="protein sequence ID" value="TXE18652.1"/>
    <property type="molecule type" value="Genomic_DNA"/>
</dbReference>
<dbReference type="InterPro" id="IPR008969">
    <property type="entry name" value="CarboxyPept-like_regulatory"/>
</dbReference>
<comment type="caution">
    <text evidence="2">The sequence shown here is derived from an EMBL/GenBank/DDBJ whole genome shotgun (WGS) entry which is preliminary data.</text>
</comment>
<evidence type="ECO:0000313" key="2">
    <source>
        <dbReference type="EMBL" id="TXE18652.1"/>
    </source>
</evidence>
<evidence type="ECO:0000256" key="1">
    <source>
        <dbReference type="SAM" id="Phobius"/>
    </source>
</evidence>
<keyword evidence="2" id="KW-0645">Protease</keyword>
<evidence type="ECO:0000313" key="3">
    <source>
        <dbReference type="Proteomes" id="UP000321938"/>
    </source>
</evidence>
<keyword evidence="1" id="KW-0812">Transmembrane</keyword>
<accession>A0A5C7BI97</accession>
<reference evidence="2 3" key="1">
    <citation type="submission" date="2019-08" db="EMBL/GenBank/DDBJ databases">
        <title>Genome of Psychroserpens burtonensis ACAM 167.</title>
        <authorList>
            <person name="Bowman J.P."/>
        </authorList>
    </citation>
    <scope>NUCLEOTIDE SEQUENCE [LARGE SCALE GENOMIC DNA]</scope>
    <source>
        <strain evidence="2 3">ACAM 167</strain>
    </source>
</reference>
<keyword evidence="1" id="KW-1133">Transmembrane helix</keyword>
<feature type="transmembrane region" description="Helical" evidence="1">
    <location>
        <begin position="12"/>
        <end position="32"/>
    </location>
</feature>
<name>A0A5C7BI97_9FLAO</name>
<dbReference type="STRING" id="1123037.GCA_000425305_02051"/>
<keyword evidence="2" id="KW-0378">Hydrolase</keyword>
<dbReference type="Proteomes" id="UP000321938">
    <property type="component" value="Unassembled WGS sequence"/>
</dbReference>
<dbReference type="AlphaFoldDB" id="A0A5C7BI97"/>
<proteinExistence type="predicted"/>
<dbReference type="SUPFAM" id="SSF49464">
    <property type="entry name" value="Carboxypeptidase regulatory domain-like"/>
    <property type="match status" value="1"/>
</dbReference>